<keyword evidence="4" id="KW-1003">Cell membrane</keyword>
<evidence type="ECO:0000256" key="1">
    <source>
        <dbReference type="ARBA" id="ARBA00004651"/>
    </source>
</evidence>
<evidence type="ECO:0000313" key="9">
    <source>
        <dbReference type="EMBL" id="PTW50233.1"/>
    </source>
</evidence>
<accession>A0A8E3AQZ4</accession>
<dbReference type="Proteomes" id="UP000244037">
    <property type="component" value="Unassembled WGS sequence"/>
</dbReference>
<dbReference type="EMBL" id="QAYC01000005">
    <property type="protein sequence ID" value="PTW50233.1"/>
    <property type="molecule type" value="Genomic_DNA"/>
</dbReference>
<keyword evidence="6 8" id="KW-1133">Transmembrane helix</keyword>
<feature type="transmembrane region" description="Helical" evidence="8">
    <location>
        <begin position="271"/>
        <end position="291"/>
    </location>
</feature>
<dbReference type="InterPro" id="IPR000522">
    <property type="entry name" value="ABC_transptr_permease_BtuC"/>
</dbReference>
<gene>
    <name evidence="9" type="ORF">C8N38_105192</name>
</gene>
<keyword evidence="10" id="KW-1185">Reference proteome</keyword>
<proteinExistence type="inferred from homology"/>
<dbReference type="PANTHER" id="PTHR30472">
    <property type="entry name" value="FERRIC ENTEROBACTIN TRANSPORT SYSTEM PERMEASE PROTEIN"/>
    <property type="match status" value="1"/>
</dbReference>
<evidence type="ECO:0000256" key="7">
    <source>
        <dbReference type="ARBA" id="ARBA00023136"/>
    </source>
</evidence>
<organism evidence="9 10">
    <name type="scientific">Rhodovulum kholense</name>
    <dbReference type="NCBI Taxonomy" id="453584"/>
    <lineage>
        <taxon>Bacteria</taxon>
        <taxon>Pseudomonadati</taxon>
        <taxon>Pseudomonadota</taxon>
        <taxon>Alphaproteobacteria</taxon>
        <taxon>Rhodobacterales</taxon>
        <taxon>Paracoccaceae</taxon>
        <taxon>Rhodovulum</taxon>
    </lineage>
</organism>
<dbReference type="RefSeq" id="WP_108026297.1">
    <property type="nucleotide sequence ID" value="NZ_QAYC01000005.1"/>
</dbReference>
<evidence type="ECO:0000256" key="3">
    <source>
        <dbReference type="ARBA" id="ARBA00022448"/>
    </source>
</evidence>
<evidence type="ECO:0000256" key="5">
    <source>
        <dbReference type="ARBA" id="ARBA00022692"/>
    </source>
</evidence>
<comment type="subcellular location">
    <subcellularLocation>
        <location evidence="1">Cell membrane</location>
        <topology evidence="1">Multi-pass membrane protein</topology>
    </subcellularLocation>
</comment>
<sequence>MAETALPPLRPALRLWALTGLLAALSLVFLFWHLRGPTGFILSLRATRLAALILVGAATGMATVLFQTVAANRLLTPGIVGIDALFIFLQTALVATLGGLGYALLPEFGRFLAETALLTLAAAALFGLLLRRGAGDVTRMILTGVILGVLLRGLAELSQRMLDPSEFAVVQQAMFASFGSVPSGALWMAAVVLVGAAAIAMVLSPALDVAALGRPTARGLGLAHDRLAIAALMLVAAMVAVSTALVGPVTFLGLIAAALGRVLAGTYRHAVLLPAAGLSGAAILVAGQFVFERLLGLHSTLAVLVEFFGGLLFLALVLNRRSA</sequence>
<keyword evidence="7 8" id="KW-0472">Membrane</keyword>
<feature type="transmembrane region" description="Helical" evidence="8">
    <location>
        <begin position="297"/>
        <end position="318"/>
    </location>
</feature>
<comment type="caution">
    <text evidence="9">The sequence shown here is derived from an EMBL/GenBank/DDBJ whole genome shotgun (WGS) entry which is preliminary data.</text>
</comment>
<dbReference type="SUPFAM" id="SSF81345">
    <property type="entry name" value="ABC transporter involved in vitamin B12 uptake, BtuC"/>
    <property type="match status" value="1"/>
</dbReference>
<feature type="transmembrane region" description="Helical" evidence="8">
    <location>
        <begin position="46"/>
        <end position="66"/>
    </location>
</feature>
<protein>
    <submittedName>
        <fullName evidence="9">Iron complex transport system permease protein</fullName>
    </submittedName>
</protein>
<dbReference type="OrthoDB" id="9796260at2"/>
<dbReference type="GO" id="GO:0033214">
    <property type="term" value="P:siderophore-iron import into cell"/>
    <property type="evidence" value="ECO:0007669"/>
    <property type="project" value="TreeGrafter"/>
</dbReference>
<evidence type="ECO:0000313" key="10">
    <source>
        <dbReference type="Proteomes" id="UP000244037"/>
    </source>
</evidence>
<dbReference type="GO" id="GO:0005886">
    <property type="term" value="C:plasma membrane"/>
    <property type="evidence" value="ECO:0007669"/>
    <property type="project" value="UniProtKB-SubCell"/>
</dbReference>
<reference evidence="9 10" key="1">
    <citation type="submission" date="2018-04" db="EMBL/GenBank/DDBJ databases">
        <title>Genomic Encyclopedia of Archaeal and Bacterial Type Strains, Phase II (KMG-II): from individual species to whole genera.</title>
        <authorList>
            <person name="Goeker M."/>
        </authorList>
    </citation>
    <scope>NUCLEOTIDE SEQUENCE [LARGE SCALE GENOMIC DNA]</scope>
    <source>
        <strain evidence="9 10">DSM 19783</strain>
    </source>
</reference>
<name>A0A8E3AQZ4_9RHOB</name>
<evidence type="ECO:0000256" key="2">
    <source>
        <dbReference type="ARBA" id="ARBA00007935"/>
    </source>
</evidence>
<feature type="transmembrane region" description="Helical" evidence="8">
    <location>
        <begin position="227"/>
        <end position="259"/>
    </location>
</feature>
<feature type="transmembrane region" description="Helical" evidence="8">
    <location>
        <begin position="15"/>
        <end position="34"/>
    </location>
</feature>
<dbReference type="PANTHER" id="PTHR30472:SF19">
    <property type="entry name" value="PETROBACTIN IMPORT SYSTEM PERMEASE PROTEIN YCLO"/>
    <property type="match status" value="1"/>
</dbReference>
<evidence type="ECO:0000256" key="6">
    <source>
        <dbReference type="ARBA" id="ARBA00022989"/>
    </source>
</evidence>
<evidence type="ECO:0000256" key="8">
    <source>
        <dbReference type="SAM" id="Phobius"/>
    </source>
</evidence>
<comment type="similarity">
    <text evidence="2">Belongs to the binding-protein-dependent transport system permease family. FecCD subfamily.</text>
</comment>
<keyword evidence="5 8" id="KW-0812">Transmembrane</keyword>
<feature type="transmembrane region" description="Helical" evidence="8">
    <location>
        <begin position="184"/>
        <end position="207"/>
    </location>
</feature>
<dbReference type="Pfam" id="PF01032">
    <property type="entry name" value="FecCD"/>
    <property type="match status" value="1"/>
</dbReference>
<evidence type="ECO:0000256" key="4">
    <source>
        <dbReference type="ARBA" id="ARBA00022475"/>
    </source>
</evidence>
<feature type="transmembrane region" description="Helical" evidence="8">
    <location>
        <begin position="111"/>
        <end position="131"/>
    </location>
</feature>
<dbReference type="GO" id="GO:0022857">
    <property type="term" value="F:transmembrane transporter activity"/>
    <property type="evidence" value="ECO:0007669"/>
    <property type="project" value="InterPro"/>
</dbReference>
<keyword evidence="3" id="KW-0813">Transport</keyword>
<dbReference type="Gene3D" id="1.10.3470.10">
    <property type="entry name" value="ABC transporter involved in vitamin B12 uptake, BtuC"/>
    <property type="match status" value="1"/>
</dbReference>
<dbReference type="InterPro" id="IPR037294">
    <property type="entry name" value="ABC_BtuC-like"/>
</dbReference>
<dbReference type="AlphaFoldDB" id="A0A8E3AQZ4"/>
<feature type="transmembrane region" description="Helical" evidence="8">
    <location>
        <begin position="78"/>
        <end position="104"/>
    </location>
</feature>